<accession>A0A9N9W9N8</accession>
<dbReference type="InterPro" id="IPR009003">
    <property type="entry name" value="Peptidase_S1_PA"/>
</dbReference>
<dbReference type="EMBL" id="OU893344">
    <property type="protein sequence ID" value="CAG9785056.1"/>
    <property type="molecule type" value="Genomic_DNA"/>
</dbReference>
<dbReference type="OrthoDB" id="7397769at2759"/>
<reference evidence="1" key="2">
    <citation type="submission" date="2022-10" db="EMBL/GenBank/DDBJ databases">
        <authorList>
            <consortium name="ENA_rothamsted_submissions"/>
            <consortium name="culmorum"/>
            <person name="King R."/>
        </authorList>
    </citation>
    <scope>NUCLEOTIDE SEQUENCE</scope>
</reference>
<gene>
    <name evidence="1" type="ORF">DIATSA_LOCUS3112</name>
</gene>
<evidence type="ECO:0000313" key="2">
    <source>
        <dbReference type="Proteomes" id="UP001153714"/>
    </source>
</evidence>
<dbReference type="InterPro" id="IPR043504">
    <property type="entry name" value="Peptidase_S1_PA_chymotrypsin"/>
</dbReference>
<proteinExistence type="predicted"/>
<organism evidence="1 2">
    <name type="scientific">Diatraea saccharalis</name>
    <name type="common">sugarcane borer</name>
    <dbReference type="NCBI Taxonomy" id="40085"/>
    <lineage>
        <taxon>Eukaryota</taxon>
        <taxon>Metazoa</taxon>
        <taxon>Ecdysozoa</taxon>
        <taxon>Arthropoda</taxon>
        <taxon>Hexapoda</taxon>
        <taxon>Insecta</taxon>
        <taxon>Pterygota</taxon>
        <taxon>Neoptera</taxon>
        <taxon>Endopterygota</taxon>
        <taxon>Lepidoptera</taxon>
        <taxon>Glossata</taxon>
        <taxon>Ditrysia</taxon>
        <taxon>Pyraloidea</taxon>
        <taxon>Crambidae</taxon>
        <taxon>Crambinae</taxon>
        <taxon>Diatraea</taxon>
    </lineage>
</organism>
<dbReference type="Gene3D" id="2.40.10.10">
    <property type="entry name" value="Trypsin-like serine proteases"/>
    <property type="match status" value="1"/>
</dbReference>
<evidence type="ECO:0008006" key="3">
    <source>
        <dbReference type="Google" id="ProtNLM"/>
    </source>
</evidence>
<sequence length="507" mass="59273">MLWRKTKLFEDEERMTSAVTKNRSERNKAAHFAFDKKHSVSFTAHRPTFKTSTPSYIEFYYLDDNDERLKRREVIMPMANLMKKRLKADINNKNGNQKPEWDPVLSFYVNEPEFKFVTPPLHRNIAHFHEKPQLRSKTFYDKQSMYDFIREKLKAKNVVLAKMKSALSSNKKTTDSKKSHDEETCPVTFTYGNMNSTNNDTTLTSVYDKIKFFETYDQHTQPPDDKQDRYRDMQNMIKENYIDSNQKVVLEDINKNIGHQHTGLHQTHVKKHVSDDFENKIKNNNNTVNTTTTNHVTCKINNTSNEQNPTRNYNFFMTDQKLFNYTLKAAKNASKPVLWSDYPFAAVYIYEPSQIHCDAAALSPHWLMASGACLSRYHRKDPMTERRSAFVAYCGEDWWSPERITYVKYIVVHPRYHPKDDKRKYLYNIGLIQVVGSMASACVSWEPISIMSHHFAANAEGTLVTAVGWGMDRYDVRYFQSHVPKVPLHIYKANVYSSSCPGNKAYR</sequence>
<protein>
    <recommendedName>
        <fullName evidence="3">Peptidase S1 domain-containing protein</fullName>
    </recommendedName>
</protein>
<keyword evidence="2" id="KW-1185">Reference proteome</keyword>
<name>A0A9N9W9N8_9NEOP</name>
<reference evidence="1" key="1">
    <citation type="submission" date="2021-12" db="EMBL/GenBank/DDBJ databases">
        <authorList>
            <person name="King R."/>
        </authorList>
    </citation>
    <scope>NUCLEOTIDE SEQUENCE</scope>
</reference>
<evidence type="ECO:0000313" key="1">
    <source>
        <dbReference type="EMBL" id="CAG9785056.1"/>
    </source>
</evidence>
<dbReference type="AlphaFoldDB" id="A0A9N9W9N8"/>
<dbReference type="SUPFAM" id="SSF50494">
    <property type="entry name" value="Trypsin-like serine proteases"/>
    <property type="match status" value="1"/>
</dbReference>
<dbReference type="Proteomes" id="UP001153714">
    <property type="component" value="Chromosome 13"/>
</dbReference>